<accession>A0A1C1CAE5</accession>
<dbReference type="STRING" id="86049.A0A1C1CAE5"/>
<dbReference type="EMBL" id="LGRB01000020">
    <property type="protein sequence ID" value="OCT45437.1"/>
    <property type="molecule type" value="Genomic_DNA"/>
</dbReference>
<reference evidence="4" key="1">
    <citation type="submission" date="2015-07" db="EMBL/GenBank/DDBJ databases">
        <authorList>
            <person name="Teixeira M.M."/>
            <person name="Souza R.C."/>
            <person name="Almeida L.G."/>
            <person name="Vicente V.A."/>
            <person name="de Hoog S."/>
            <person name="Bocca A.L."/>
            <person name="de Almeida S.R."/>
            <person name="Vasconcelos A.T."/>
            <person name="Felipe M.S."/>
        </authorList>
    </citation>
    <scope>NUCLEOTIDE SEQUENCE [LARGE SCALE GENOMIC DNA]</scope>
    <source>
        <strain evidence="4">KSF</strain>
    </source>
</reference>
<dbReference type="AlphaFoldDB" id="A0A1C1CAE5"/>
<dbReference type="Pfam" id="PF13561">
    <property type="entry name" value="adh_short_C2"/>
    <property type="match status" value="1"/>
</dbReference>
<dbReference type="PRINTS" id="PR00080">
    <property type="entry name" value="SDRFAMILY"/>
</dbReference>
<name>A0A1C1CAE5_9EURO</name>
<dbReference type="eggNOG" id="KOG0725">
    <property type="taxonomic scope" value="Eukaryota"/>
</dbReference>
<dbReference type="PANTHER" id="PTHR42820">
    <property type="entry name" value="SHORT-CHAIN DEHYDROGENASE REDUCTASE"/>
    <property type="match status" value="1"/>
</dbReference>
<dbReference type="Gene3D" id="3.40.50.720">
    <property type="entry name" value="NAD(P)-binding Rossmann-like Domain"/>
    <property type="match status" value="1"/>
</dbReference>
<dbReference type="GO" id="GO:0016491">
    <property type="term" value="F:oxidoreductase activity"/>
    <property type="evidence" value="ECO:0007669"/>
    <property type="project" value="UniProtKB-ARBA"/>
</dbReference>
<protein>
    <submittedName>
        <fullName evidence="3">Levodione reductase</fullName>
    </submittedName>
</protein>
<gene>
    <name evidence="3" type="primary">lvr</name>
    <name evidence="3" type="ORF">CLCR_06070</name>
</gene>
<dbReference type="SUPFAM" id="SSF51735">
    <property type="entry name" value="NAD(P)-binding Rossmann-fold domains"/>
    <property type="match status" value="1"/>
</dbReference>
<dbReference type="InterPro" id="IPR002347">
    <property type="entry name" value="SDR_fam"/>
</dbReference>
<evidence type="ECO:0000256" key="1">
    <source>
        <dbReference type="ARBA" id="ARBA00022857"/>
    </source>
</evidence>
<dbReference type="PANTHER" id="PTHR42820:SF1">
    <property type="entry name" value="SHORT-CHAIN DEHYDROGENASE_REDUCTASE FAMILY PROTEIN"/>
    <property type="match status" value="1"/>
</dbReference>
<feature type="region of interest" description="Disordered" evidence="2">
    <location>
        <begin position="15"/>
        <end position="34"/>
    </location>
</feature>
<proteinExistence type="predicted"/>
<feature type="compositionally biased region" description="Basic and acidic residues" evidence="2">
    <location>
        <begin position="19"/>
        <end position="28"/>
    </location>
</feature>
<dbReference type="OrthoDB" id="5840532at2759"/>
<evidence type="ECO:0000256" key="2">
    <source>
        <dbReference type="SAM" id="MobiDB-lite"/>
    </source>
</evidence>
<comment type="caution">
    <text evidence="3">The sequence shown here is derived from an EMBL/GenBank/DDBJ whole genome shotgun (WGS) entry which is preliminary data.</text>
</comment>
<keyword evidence="4" id="KW-1185">Reference proteome</keyword>
<dbReference type="Proteomes" id="UP000094526">
    <property type="component" value="Unassembled WGS sequence"/>
</dbReference>
<evidence type="ECO:0000313" key="4">
    <source>
        <dbReference type="Proteomes" id="UP000094526"/>
    </source>
</evidence>
<dbReference type="PRINTS" id="PR00081">
    <property type="entry name" value="GDHRDH"/>
</dbReference>
<dbReference type="VEuPathDB" id="FungiDB:CLCR_06070"/>
<dbReference type="CDD" id="cd05233">
    <property type="entry name" value="SDR_c"/>
    <property type="match status" value="1"/>
</dbReference>
<keyword evidence="1" id="KW-0521">NADP</keyword>
<dbReference type="VEuPathDB" id="FungiDB:G647_08065"/>
<organism evidence="3 4">
    <name type="scientific">Cladophialophora carrionii</name>
    <dbReference type="NCBI Taxonomy" id="86049"/>
    <lineage>
        <taxon>Eukaryota</taxon>
        <taxon>Fungi</taxon>
        <taxon>Dikarya</taxon>
        <taxon>Ascomycota</taxon>
        <taxon>Pezizomycotina</taxon>
        <taxon>Eurotiomycetes</taxon>
        <taxon>Chaetothyriomycetidae</taxon>
        <taxon>Chaetothyriales</taxon>
        <taxon>Herpotrichiellaceae</taxon>
        <taxon>Cladophialophora</taxon>
    </lineage>
</organism>
<sequence length="301" mass="32843">MKRFSKFWTRPAAETTRQLSERQKETNPQRHQKALHSVDKVFERTVVLITGAGSGIGQECARQFALHGCRKLFLVDISLPGLQQTREMVGKDQPHVQVELYQGNVAEESSVKRMVSQCIEIYGRLDVACNNAGISGGSARTSDLAVEDFDRLCSVNQLGVFLCEKYELRQMLQQDRSAGDQRGAIINVSSIAGNCIIPTTPAYAASKHAVVSLSRCDALKYAQDGIRVNCVSPSAVWTPMVSDAGLPQEFLDMGAAQSPVKRYLQPLEVADAILFIAGPKATAIIGANLPVDCGTQLLRSF</sequence>
<dbReference type="FunFam" id="3.40.50.720:FF:000084">
    <property type="entry name" value="Short-chain dehydrogenase reductase"/>
    <property type="match status" value="1"/>
</dbReference>
<dbReference type="InterPro" id="IPR036291">
    <property type="entry name" value="NAD(P)-bd_dom_sf"/>
</dbReference>
<evidence type="ECO:0000313" key="3">
    <source>
        <dbReference type="EMBL" id="OCT45437.1"/>
    </source>
</evidence>